<dbReference type="Gene3D" id="3.30.160.170">
    <property type="entry name" value="FlaG-like"/>
    <property type="match status" value="1"/>
</dbReference>
<dbReference type="RefSeq" id="WP_238312787.1">
    <property type="nucleotide sequence ID" value="NZ_BPQV01000012.1"/>
</dbReference>
<feature type="compositionally biased region" description="Polar residues" evidence="1">
    <location>
        <begin position="24"/>
        <end position="38"/>
    </location>
</feature>
<dbReference type="InterPro" id="IPR035924">
    <property type="entry name" value="FlaG-like_sf"/>
</dbReference>
<dbReference type="SUPFAM" id="SSF160214">
    <property type="entry name" value="FlaG-like"/>
    <property type="match status" value="1"/>
</dbReference>
<keyword evidence="3" id="KW-1185">Reference proteome</keyword>
<evidence type="ECO:0000313" key="2">
    <source>
        <dbReference type="EMBL" id="GJE28825.1"/>
    </source>
</evidence>
<name>A0ABQ4TFC3_METOR</name>
<comment type="caution">
    <text evidence="2">The sequence shown here is derived from an EMBL/GenBank/DDBJ whole genome shotgun (WGS) entry which is preliminary data.</text>
</comment>
<organism evidence="2 3">
    <name type="scientific">Methylobacterium organophilum</name>
    <dbReference type="NCBI Taxonomy" id="410"/>
    <lineage>
        <taxon>Bacteria</taxon>
        <taxon>Pseudomonadati</taxon>
        <taxon>Pseudomonadota</taxon>
        <taxon>Alphaproteobacteria</taxon>
        <taxon>Hyphomicrobiales</taxon>
        <taxon>Methylobacteriaceae</taxon>
        <taxon>Methylobacterium</taxon>
    </lineage>
</organism>
<proteinExistence type="predicted"/>
<feature type="compositionally biased region" description="Low complexity" evidence="1">
    <location>
        <begin position="48"/>
        <end position="61"/>
    </location>
</feature>
<gene>
    <name evidence="2" type="ORF">LKMONMHP_3699</name>
</gene>
<feature type="compositionally biased region" description="Basic and acidic residues" evidence="1">
    <location>
        <begin position="63"/>
        <end position="72"/>
    </location>
</feature>
<feature type="region of interest" description="Disordered" evidence="1">
    <location>
        <begin position="1"/>
        <end position="72"/>
    </location>
</feature>
<protein>
    <recommendedName>
        <fullName evidence="4">Flagellar protein FlaG</fullName>
    </recommendedName>
</protein>
<dbReference type="EMBL" id="BPQV01000012">
    <property type="protein sequence ID" value="GJE28825.1"/>
    <property type="molecule type" value="Genomic_DNA"/>
</dbReference>
<reference evidence="2" key="1">
    <citation type="journal article" date="2021" name="Front. Microbiol.">
        <title>Comprehensive Comparative Genomics and Phenotyping of Methylobacterium Species.</title>
        <authorList>
            <person name="Alessa O."/>
            <person name="Ogura Y."/>
            <person name="Fujitani Y."/>
            <person name="Takami H."/>
            <person name="Hayashi T."/>
            <person name="Sahin N."/>
            <person name="Tani A."/>
        </authorList>
    </citation>
    <scope>NUCLEOTIDE SEQUENCE</scope>
    <source>
        <strain evidence="2">NBRC 15689</strain>
    </source>
</reference>
<evidence type="ECO:0008006" key="4">
    <source>
        <dbReference type="Google" id="ProtNLM"/>
    </source>
</evidence>
<feature type="compositionally biased region" description="Low complexity" evidence="1">
    <location>
        <begin position="1"/>
        <end position="22"/>
    </location>
</feature>
<evidence type="ECO:0000313" key="3">
    <source>
        <dbReference type="Proteomes" id="UP001055156"/>
    </source>
</evidence>
<accession>A0ABQ4TFC3</accession>
<sequence>MDAIRPISTPAPTPSVASAAESRPTAQVTSDTPNTSRQLAPAVSIEINPENTPAANPAPAASTEKRGFERDPESQAIVYRVTDAATGDVLVQIPDEVVLRARAYARDGAAQLGQRIAKFA</sequence>
<reference evidence="2" key="2">
    <citation type="submission" date="2021-08" db="EMBL/GenBank/DDBJ databases">
        <authorList>
            <person name="Tani A."/>
            <person name="Ola A."/>
            <person name="Ogura Y."/>
            <person name="Katsura K."/>
            <person name="Hayashi T."/>
        </authorList>
    </citation>
    <scope>NUCLEOTIDE SEQUENCE</scope>
    <source>
        <strain evidence="2">NBRC 15689</strain>
    </source>
</reference>
<evidence type="ECO:0000256" key="1">
    <source>
        <dbReference type="SAM" id="MobiDB-lite"/>
    </source>
</evidence>
<dbReference type="Proteomes" id="UP001055156">
    <property type="component" value="Unassembled WGS sequence"/>
</dbReference>